<organism evidence="4 5">
    <name type="scientific">Adineta steineri</name>
    <dbReference type="NCBI Taxonomy" id="433720"/>
    <lineage>
        <taxon>Eukaryota</taxon>
        <taxon>Metazoa</taxon>
        <taxon>Spiralia</taxon>
        <taxon>Gnathifera</taxon>
        <taxon>Rotifera</taxon>
        <taxon>Eurotatoria</taxon>
        <taxon>Bdelloidea</taxon>
        <taxon>Adinetida</taxon>
        <taxon>Adinetidae</taxon>
        <taxon>Adineta</taxon>
    </lineage>
</organism>
<dbReference type="Proteomes" id="UP000663845">
    <property type="component" value="Unassembled WGS sequence"/>
</dbReference>
<evidence type="ECO:0000313" key="5">
    <source>
        <dbReference type="Proteomes" id="UP000663844"/>
    </source>
</evidence>
<dbReference type="Pfam" id="PF23741">
    <property type="entry name" value="DUF7164"/>
    <property type="match status" value="1"/>
</dbReference>
<proteinExistence type="predicted"/>
<feature type="transmembrane region" description="Helical" evidence="1">
    <location>
        <begin position="12"/>
        <end position="29"/>
    </location>
</feature>
<dbReference type="EMBL" id="CAJNOG010000525">
    <property type="protein sequence ID" value="CAF1283112.1"/>
    <property type="molecule type" value="Genomic_DNA"/>
</dbReference>
<feature type="domain" description="DUF7164" evidence="2">
    <location>
        <begin position="50"/>
        <end position="185"/>
    </location>
</feature>
<evidence type="ECO:0000313" key="3">
    <source>
        <dbReference type="EMBL" id="CAF1283112.1"/>
    </source>
</evidence>
<name>A0A820IKY4_9BILA</name>
<dbReference type="AlphaFoldDB" id="A0A820IKY4"/>
<evidence type="ECO:0000256" key="1">
    <source>
        <dbReference type="SAM" id="Phobius"/>
    </source>
</evidence>
<keyword evidence="1" id="KW-1133">Transmembrane helix</keyword>
<feature type="non-terminal residue" evidence="4">
    <location>
        <position position="188"/>
    </location>
</feature>
<keyword evidence="1" id="KW-0812">Transmembrane</keyword>
<dbReference type="Proteomes" id="UP000663844">
    <property type="component" value="Unassembled WGS sequence"/>
</dbReference>
<evidence type="ECO:0000313" key="4">
    <source>
        <dbReference type="EMBL" id="CAF4311770.1"/>
    </source>
</evidence>
<protein>
    <recommendedName>
        <fullName evidence="2">DUF7164 domain-containing protein</fullName>
    </recommendedName>
</protein>
<comment type="caution">
    <text evidence="4">The sequence shown here is derived from an EMBL/GenBank/DDBJ whole genome shotgun (WGS) entry which is preliminary data.</text>
</comment>
<dbReference type="InterPro" id="IPR055588">
    <property type="entry name" value="DUF7164"/>
</dbReference>
<dbReference type="EMBL" id="CAJOAZ010017098">
    <property type="protein sequence ID" value="CAF4311770.1"/>
    <property type="molecule type" value="Genomic_DNA"/>
</dbReference>
<accession>A0A820IKY4</accession>
<evidence type="ECO:0000259" key="2">
    <source>
        <dbReference type="Pfam" id="PF23741"/>
    </source>
</evidence>
<reference evidence="4" key="1">
    <citation type="submission" date="2021-02" db="EMBL/GenBank/DDBJ databases">
        <authorList>
            <person name="Nowell W R."/>
        </authorList>
    </citation>
    <scope>NUCLEOTIDE SEQUENCE</scope>
</reference>
<gene>
    <name evidence="3" type="ORF">JYZ213_LOCUS31348</name>
    <name evidence="4" type="ORF">OXD698_LOCUS46673</name>
</gene>
<keyword evidence="1" id="KW-0472">Membrane</keyword>
<sequence>MIFRAEKVVRLIAILIVIALLYFLIIFYYPDESSTENDIDYSMIETESNDTIIHTAVVLSLAKDTAHIAEFHLLYDSWRFIQNFSPLSQQVLIDLIVFCEQPSCSQLPSSCLPLSYNKKFQKIPTCFYEELSIKIVEEWNDYLYMTSIAFLLTKEYKQTILKYHWILRVDQDAILSPGLLFGLLKKHP</sequence>